<dbReference type="Pfam" id="PF26450">
    <property type="entry name" value="DUF8129"/>
    <property type="match status" value="1"/>
</dbReference>
<protein>
    <recommendedName>
        <fullName evidence="2">DUF8129 domain-containing protein</fullName>
    </recommendedName>
</protein>
<gene>
    <name evidence="3" type="ORF">CDG81_03250</name>
</gene>
<dbReference type="InterPro" id="IPR058442">
    <property type="entry name" value="DUF8129"/>
</dbReference>
<evidence type="ECO:0000313" key="4">
    <source>
        <dbReference type="Proteomes" id="UP000215043"/>
    </source>
</evidence>
<feature type="region of interest" description="Disordered" evidence="1">
    <location>
        <begin position="52"/>
        <end position="112"/>
    </location>
</feature>
<proteinExistence type="predicted"/>
<sequence>MTARLPIPGYDEMPLSTLAHRIRSLTEDELTALLEYERAHANRVPVIEQLTGRLTELREGAEPTPGPREGEPSDVPEHSRSGSEVTPEPPRGKGRPTTHGTRSSTGKGIEHD</sequence>
<evidence type="ECO:0000259" key="2">
    <source>
        <dbReference type="Pfam" id="PF26450"/>
    </source>
</evidence>
<dbReference type="OrthoDB" id="5187212at2"/>
<accession>A0A223RNQ0</accession>
<dbReference type="RefSeq" id="WP_043575778.1">
    <property type="nucleotide sequence ID" value="NZ_CP022752.1"/>
</dbReference>
<dbReference type="AlphaFoldDB" id="A0A223RNQ0"/>
<dbReference type="KEGG" id="aey:CDG81_03250"/>
<organism evidence="3 4">
    <name type="scientific">Actinopolyspora erythraea</name>
    <dbReference type="NCBI Taxonomy" id="414996"/>
    <lineage>
        <taxon>Bacteria</taxon>
        <taxon>Bacillati</taxon>
        <taxon>Actinomycetota</taxon>
        <taxon>Actinomycetes</taxon>
        <taxon>Actinopolysporales</taxon>
        <taxon>Actinopolysporaceae</taxon>
        <taxon>Actinopolyspora</taxon>
    </lineage>
</organism>
<feature type="domain" description="DUF8129" evidence="2">
    <location>
        <begin position="3"/>
        <end position="59"/>
    </location>
</feature>
<feature type="compositionally biased region" description="Basic and acidic residues" evidence="1">
    <location>
        <begin position="68"/>
        <end position="81"/>
    </location>
</feature>
<evidence type="ECO:0000256" key="1">
    <source>
        <dbReference type="SAM" id="MobiDB-lite"/>
    </source>
</evidence>
<name>A0A223RNQ0_9ACTN</name>
<dbReference type="EMBL" id="CP022752">
    <property type="protein sequence ID" value="ASU77486.1"/>
    <property type="molecule type" value="Genomic_DNA"/>
</dbReference>
<dbReference type="Proteomes" id="UP000215043">
    <property type="component" value="Chromosome"/>
</dbReference>
<reference evidence="3 4" key="1">
    <citation type="submission" date="2017-08" db="EMBL/GenBank/DDBJ databases">
        <title>The complete genome sequence of moderately halophilic actinomycete Actinopolyspora erythraea YIM 90600, the producer of novel erythromycin, novel actinopolysporins A-C and tubercidin.</title>
        <authorList>
            <person name="Yin M."/>
            <person name="Tang S."/>
        </authorList>
    </citation>
    <scope>NUCLEOTIDE SEQUENCE [LARGE SCALE GENOMIC DNA]</scope>
    <source>
        <strain evidence="3 4">YIM 90600</strain>
    </source>
</reference>
<evidence type="ECO:0000313" key="3">
    <source>
        <dbReference type="EMBL" id="ASU77486.1"/>
    </source>
</evidence>